<evidence type="ECO:0000313" key="2">
    <source>
        <dbReference type="EMBL" id="GAA0822273.1"/>
    </source>
</evidence>
<organism evidence="2 3">
    <name type="scientific">Colwellia asteriadis</name>
    <dbReference type="NCBI Taxonomy" id="517723"/>
    <lineage>
        <taxon>Bacteria</taxon>
        <taxon>Pseudomonadati</taxon>
        <taxon>Pseudomonadota</taxon>
        <taxon>Gammaproteobacteria</taxon>
        <taxon>Alteromonadales</taxon>
        <taxon>Colwelliaceae</taxon>
        <taxon>Colwellia</taxon>
    </lineage>
</organism>
<reference evidence="2 3" key="1">
    <citation type="journal article" date="2019" name="Int. J. Syst. Evol. Microbiol.">
        <title>The Global Catalogue of Microorganisms (GCM) 10K type strain sequencing project: providing services to taxonomists for standard genome sequencing and annotation.</title>
        <authorList>
            <consortium name="The Broad Institute Genomics Platform"/>
            <consortium name="The Broad Institute Genome Sequencing Center for Infectious Disease"/>
            <person name="Wu L."/>
            <person name="Ma J."/>
        </authorList>
    </citation>
    <scope>NUCLEOTIDE SEQUENCE [LARGE SCALE GENOMIC DNA]</scope>
    <source>
        <strain evidence="2 3">JCM 15608</strain>
    </source>
</reference>
<evidence type="ECO:0000313" key="3">
    <source>
        <dbReference type="Proteomes" id="UP001500021"/>
    </source>
</evidence>
<proteinExistence type="predicted"/>
<dbReference type="Gene3D" id="3.90.1150.200">
    <property type="match status" value="1"/>
</dbReference>
<feature type="domain" description="YdhG-like" evidence="1">
    <location>
        <begin position="41"/>
        <end position="117"/>
    </location>
</feature>
<dbReference type="EMBL" id="BAAAFA010000011">
    <property type="protein sequence ID" value="GAA0822273.1"/>
    <property type="molecule type" value="Genomic_DNA"/>
</dbReference>
<accession>A0ABN1LB95</accession>
<dbReference type="Pfam" id="PF08818">
    <property type="entry name" value="DUF1801"/>
    <property type="match status" value="1"/>
</dbReference>
<gene>
    <name evidence="2" type="ORF">GCM10009111_30300</name>
</gene>
<dbReference type="RefSeq" id="WP_343818561.1">
    <property type="nucleotide sequence ID" value="NZ_BAAAFA010000011.1"/>
</dbReference>
<evidence type="ECO:0000259" key="1">
    <source>
        <dbReference type="Pfam" id="PF08818"/>
    </source>
</evidence>
<comment type="caution">
    <text evidence="2">The sequence shown here is derived from an EMBL/GenBank/DDBJ whole genome shotgun (WGS) entry which is preliminary data.</text>
</comment>
<dbReference type="InterPro" id="IPR014922">
    <property type="entry name" value="YdhG-like"/>
</dbReference>
<sequence>MNALAEFISNIDHETRKNDTIVLQAMLTKVSGYQPYLDGTIIGFGQYHYQYESGHQGNAPVIGFSPRKQHLVVYIMPGFNEFEPLLAKLGKCKVGKSCLYINKLSNINLEVLESLAKLSIKYMQNHYVCQSNIVKSD</sequence>
<dbReference type="SUPFAM" id="SSF159888">
    <property type="entry name" value="YdhG-like"/>
    <property type="match status" value="1"/>
</dbReference>
<protein>
    <recommendedName>
        <fullName evidence="1">YdhG-like domain-containing protein</fullName>
    </recommendedName>
</protein>
<name>A0ABN1LB95_9GAMM</name>
<dbReference type="Proteomes" id="UP001500021">
    <property type="component" value="Unassembled WGS sequence"/>
</dbReference>
<keyword evidence="3" id="KW-1185">Reference proteome</keyword>